<accession>A0AAJ7N8A9</accession>
<keyword evidence="1" id="KW-1133">Transmembrane helix</keyword>
<gene>
    <name evidence="3" type="primary">LOC108626441</name>
</gene>
<evidence type="ECO:0000313" key="2">
    <source>
        <dbReference type="Proteomes" id="UP000694925"/>
    </source>
</evidence>
<proteinExistence type="predicted"/>
<dbReference type="InterPro" id="IPR037660">
    <property type="entry name" value="CCDC51"/>
</dbReference>
<evidence type="ECO:0000313" key="3">
    <source>
        <dbReference type="RefSeq" id="XP_017882589.1"/>
    </source>
</evidence>
<dbReference type="Proteomes" id="UP000694925">
    <property type="component" value="Unplaced"/>
</dbReference>
<reference evidence="3" key="1">
    <citation type="submission" date="2025-08" db="UniProtKB">
        <authorList>
            <consortium name="RefSeq"/>
        </authorList>
    </citation>
    <scope>IDENTIFICATION</scope>
    <source>
        <tissue evidence="3">Whole body</tissue>
    </source>
</reference>
<keyword evidence="1" id="KW-0472">Membrane</keyword>
<evidence type="ECO:0000256" key="1">
    <source>
        <dbReference type="SAM" id="Phobius"/>
    </source>
</evidence>
<dbReference type="PANTHER" id="PTHR28624:SF1">
    <property type="entry name" value="MITOCHONDRIAL POTASSIUM CHANNEL"/>
    <property type="match status" value="1"/>
</dbReference>
<dbReference type="GeneID" id="108626441"/>
<name>A0AAJ7N8A9_9HYME</name>
<keyword evidence="1" id="KW-0812">Transmembrane</keyword>
<dbReference type="AlphaFoldDB" id="A0AAJ7N8A9"/>
<organism evidence="2 3">
    <name type="scientific">Ceratina calcarata</name>
    <dbReference type="NCBI Taxonomy" id="156304"/>
    <lineage>
        <taxon>Eukaryota</taxon>
        <taxon>Metazoa</taxon>
        <taxon>Ecdysozoa</taxon>
        <taxon>Arthropoda</taxon>
        <taxon>Hexapoda</taxon>
        <taxon>Insecta</taxon>
        <taxon>Pterygota</taxon>
        <taxon>Neoptera</taxon>
        <taxon>Endopterygota</taxon>
        <taxon>Hymenoptera</taxon>
        <taxon>Apocrita</taxon>
        <taxon>Aculeata</taxon>
        <taxon>Apoidea</taxon>
        <taxon>Anthophila</taxon>
        <taxon>Apidae</taxon>
        <taxon>Ceratina</taxon>
        <taxon>Zadontomerus</taxon>
    </lineage>
</organism>
<keyword evidence="2" id="KW-1185">Reference proteome</keyword>
<dbReference type="RefSeq" id="XP_017882589.1">
    <property type="nucleotide sequence ID" value="XM_018027100.2"/>
</dbReference>
<protein>
    <submittedName>
        <fullName evidence="3">Uncharacterized protein LOC108626441</fullName>
    </submittedName>
</protein>
<sequence length="298" mass="34462">MAEKFRSFLKVLRIEINRRLLNNAVTRINSTTEKAQGTLTNIQNAVAAKYDVFAKQIRKDISSIQKNVSQLEPRPLPERVVKWWQWYQQLTGLDIVELSRRQVILAQDKLFKSQDERRLLNREVALINDKLKEVYSELIQTKRDDPKYVQLTILENKSLQDQARIMSHLNLLDREERDHFTQLATAIKEYHDSQTMSAQKYKYLSILASAVVAIISLTGSMIYNNRKIAMIKNSMHSLETGLNARFSEVLTKLENNGEQDTPSETNNPSRYSYSYKQIGLGILGLYTVIKALFYNSSP</sequence>
<feature type="transmembrane region" description="Helical" evidence="1">
    <location>
        <begin position="203"/>
        <end position="223"/>
    </location>
</feature>
<dbReference type="PANTHER" id="PTHR28624">
    <property type="entry name" value="COILED-COIL DOMAIN-CONTAINING PROTEIN 51"/>
    <property type="match status" value="1"/>
</dbReference>
<dbReference type="KEGG" id="ccal:108626441"/>